<proteinExistence type="predicted"/>
<dbReference type="EMBL" id="JAGEPF010000018">
    <property type="protein sequence ID" value="MBO2461693.1"/>
    <property type="molecule type" value="Genomic_DNA"/>
</dbReference>
<protein>
    <submittedName>
        <fullName evidence="1">Uncharacterized protein</fullName>
    </submittedName>
</protein>
<name>A0ABS3RZG6_9ACTN</name>
<comment type="caution">
    <text evidence="1">The sequence shown here is derived from an EMBL/GenBank/DDBJ whole genome shotgun (WGS) entry which is preliminary data.</text>
</comment>
<organism evidence="1 2">
    <name type="scientific">Actinomadura violacea</name>
    <dbReference type="NCBI Taxonomy" id="2819934"/>
    <lineage>
        <taxon>Bacteria</taxon>
        <taxon>Bacillati</taxon>
        <taxon>Actinomycetota</taxon>
        <taxon>Actinomycetes</taxon>
        <taxon>Streptosporangiales</taxon>
        <taxon>Thermomonosporaceae</taxon>
        <taxon>Actinomadura</taxon>
    </lineage>
</organism>
<evidence type="ECO:0000313" key="1">
    <source>
        <dbReference type="EMBL" id="MBO2461693.1"/>
    </source>
</evidence>
<gene>
    <name evidence="1" type="ORF">J4709_29400</name>
</gene>
<evidence type="ECO:0000313" key="2">
    <source>
        <dbReference type="Proteomes" id="UP000680206"/>
    </source>
</evidence>
<reference evidence="1 2" key="1">
    <citation type="submission" date="2021-03" db="EMBL/GenBank/DDBJ databases">
        <title>Actinomadura violae sp. nov., isolated from lichen in Thailand.</title>
        <authorList>
            <person name="Kanchanasin P."/>
            <person name="Saeng-In P."/>
            <person name="Phongsopitanun W."/>
            <person name="Yuki M."/>
            <person name="Kudo T."/>
            <person name="Ohkuma M."/>
            <person name="Tanasupawat S."/>
        </authorList>
    </citation>
    <scope>NUCLEOTIDE SEQUENCE [LARGE SCALE GENOMIC DNA]</scope>
    <source>
        <strain evidence="1 2">LCR2-06</strain>
    </source>
</reference>
<keyword evidence="2" id="KW-1185">Reference proteome</keyword>
<sequence length="58" mass="6686">MGETVWVRAEPLRGREVRVEGTGFWGPDRALVARVEKLGYEVEEHRMMATGDVWLEVK</sequence>
<accession>A0ABS3RZG6</accession>
<dbReference type="RefSeq" id="WP_208245147.1">
    <property type="nucleotide sequence ID" value="NZ_JAGEPF010000018.1"/>
</dbReference>
<dbReference type="Proteomes" id="UP000680206">
    <property type="component" value="Unassembled WGS sequence"/>
</dbReference>